<dbReference type="GO" id="GO:0140078">
    <property type="term" value="F:class I DNA-(apurinic or apyrimidinic site) endonuclease activity"/>
    <property type="evidence" value="ECO:0007669"/>
    <property type="project" value="UniProtKB-EC"/>
</dbReference>
<evidence type="ECO:0000256" key="14">
    <source>
        <dbReference type="ARBA" id="ARBA00023295"/>
    </source>
</evidence>
<accession>A0A2L2BPH1</accession>
<dbReference type="InterPro" id="IPR020629">
    <property type="entry name" value="FPG_Glyclase"/>
</dbReference>
<dbReference type="GO" id="GO:0003684">
    <property type="term" value="F:damaged DNA binding"/>
    <property type="evidence" value="ECO:0007669"/>
    <property type="project" value="InterPro"/>
</dbReference>
<evidence type="ECO:0000256" key="1">
    <source>
        <dbReference type="ARBA" id="ARBA00001668"/>
    </source>
</evidence>
<dbReference type="Pfam" id="PF01149">
    <property type="entry name" value="Fapy_DNA_glyco"/>
    <property type="match status" value="1"/>
</dbReference>
<dbReference type="PANTHER" id="PTHR22993:SF9">
    <property type="entry name" value="FORMAMIDOPYRIMIDINE-DNA GLYCOSYLASE"/>
    <property type="match status" value="1"/>
</dbReference>
<evidence type="ECO:0000259" key="18">
    <source>
        <dbReference type="PROSITE" id="PS51068"/>
    </source>
</evidence>
<dbReference type="PANTHER" id="PTHR22993">
    <property type="entry name" value="FORMAMIDOPYRIMIDINE-DNA GLYCOSYLASE"/>
    <property type="match status" value="1"/>
</dbReference>
<evidence type="ECO:0000256" key="2">
    <source>
        <dbReference type="ARBA" id="ARBA00001947"/>
    </source>
</evidence>
<evidence type="ECO:0000256" key="8">
    <source>
        <dbReference type="ARBA" id="ARBA00022801"/>
    </source>
</evidence>
<comment type="cofactor">
    <cofactor evidence="2">
        <name>Zn(2+)</name>
        <dbReference type="ChEBI" id="CHEBI:29105"/>
    </cofactor>
</comment>
<comment type="catalytic activity">
    <reaction evidence="15">
        <text>2'-deoxyribonucleotide-(2'-deoxyribose 5'-phosphate)-2'-deoxyribonucleotide-DNA = a 3'-end 2'-deoxyribonucleotide-(2,3-dehydro-2,3-deoxyribose 5'-phosphate)-DNA + a 5'-end 5'-phospho-2'-deoxyribonucleoside-DNA + H(+)</text>
        <dbReference type="Rhea" id="RHEA:66592"/>
        <dbReference type="Rhea" id="RHEA-COMP:13180"/>
        <dbReference type="Rhea" id="RHEA-COMP:16897"/>
        <dbReference type="Rhea" id="RHEA-COMP:17067"/>
        <dbReference type="ChEBI" id="CHEBI:15378"/>
        <dbReference type="ChEBI" id="CHEBI:136412"/>
        <dbReference type="ChEBI" id="CHEBI:157695"/>
        <dbReference type="ChEBI" id="CHEBI:167181"/>
        <dbReference type="EC" id="4.2.99.18"/>
    </reaction>
</comment>
<proteinExistence type="inferred from homology"/>
<keyword evidence="7 16" id="KW-0863">Zinc-finger</keyword>
<dbReference type="CDD" id="cd08966">
    <property type="entry name" value="EcFpg-like_N"/>
    <property type="match status" value="1"/>
</dbReference>
<keyword evidence="13" id="KW-0511">Multifunctional enzyme</keyword>
<evidence type="ECO:0000256" key="5">
    <source>
        <dbReference type="ARBA" id="ARBA00022723"/>
    </source>
</evidence>
<dbReference type="Proteomes" id="UP000243077">
    <property type="component" value="Chromosome"/>
</dbReference>
<sequence length="317" mass="34984">MPELPEVEVVRRGIEPYSTGWQIEDVRVFDPRALKRHDGPAEDFTHRLVGRTLRGAIRRGKFLWLPLSDPSSPDRPGDEAVVCHLGMSGQVLLGEHPDQFGALLRVSLELRSPSGQSITWGFVDQRLFGSLAIDRLVEATDGKSPSTGTPVPAGCGGEDSRLPSQVHHIGRDLLDPAVDDVVLARAIRKKSSGIKRVLLDQRLTSGVGNIYADEALYRSRLHYDYPASRLSHAKAVELLGHVRKVFQDALAEGGTSFDWQYVNVNGQSGYFSQSLSAYGQDGTPCGRCGRTIVREPFMNRSSFRCPRCQPTPRKRVG</sequence>
<dbReference type="InterPro" id="IPR012319">
    <property type="entry name" value="FPG_cat"/>
</dbReference>
<dbReference type="InterPro" id="IPR000214">
    <property type="entry name" value="Znf_DNA_glyclase/AP_lyase"/>
</dbReference>
<keyword evidence="9" id="KW-0862">Zinc</keyword>
<dbReference type="PROSITE" id="PS51068">
    <property type="entry name" value="FPG_CAT"/>
    <property type="match status" value="1"/>
</dbReference>
<dbReference type="KEGG" id="psai:C3B54_11584"/>
<dbReference type="InterPro" id="IPR010663">
    <property type="entry name" value="Znf_FPG/IleRS"/>
</dbReference>
<evidence type="ECO:0000256" key="3">
    <source>
        <dbReference type="ARBA" id="ARBA00009409"/>
    </source>
</evidence>
<dbReference type="SUPFAM" id="SSF57716">
    <property type="entry name" value="Glucocorticoid receptor-like (DNA-binding domain)"/>
    <property type="match status" value="1"/>
</dbReference>
<dbReference type="Pfam" id="PF06827">
    <property type="entry name" value="zf-FPG_IleRS"/>
    <property type="match status" value="1"/>
</dbReference>
<comment type="subunit">
    <text evidence="4">Monomer.</text>
</comment>
<dbReference type="GO" id="GO:0006284">
    <property type="term" value="P:base-excision repair"/>
    <property type="evidence" value="ECO:0007669"/>
    <property type="project" value="InterPro"/>
</dbReference>
<evidence type="ECO:0000256" key="12">
    <source>
        <dbReference type="ARBA" id="ARBA00023239"/>
    </source>
</evidence>
<comment type="catalytic activity">
    <reaction evidence="1">
        <text>Hydrolysis of DNA containing ring-opened 7-methylguanine residues, releasing 2,6-diamino-4-hydroxy-5-(N-methyl)formamidopyrimidine.</text>
        <dbReference type="EC" id="3.2.2.23"/>
    </reaction>
</comment>
<dbReference type="Gene3D" id="1.10.8.50">
    <property type="match status" value="1"/>
</dbReference>
<dbReference type="SUPFAM" id="SSF46946">
    <property type="entry name" value="S13-like H2TH domain"/>
    <property type="match status" value="1"/>
</dbReference>
<dbReference type="AlphaFoldDB" id="A0A2L2BPH1"/>
<dbReference type="FunFam" id="1.10.8.50:FF:000003">
    <property type="entry name" value="Formamidopyrimidine-DNA glycosylase"/>
    <property type="match status" value="1"/>
</dbReference>
<dbReference type="Pfam" id="PF06831">
    <property type="entry name" value="H2TH"/>
    <property type="match status" value="1"/>
</dbReference>
<dbReference type="GO" id="GO:0034039">
    <property type="term" value="F:8-oxo-7,8-dihydroguanine DNA N-glycosylase activity"/>
    <property type="evidence" value="ECO:0007669"/>
    <property type="project" value="TreeGrafter"/>
</dbReference>
<dbReference type="RefSeq" id="WP_104913163.1">
    <property type="nucleotide sequence ID" value="NZ_CP026923.1"/>
</dbReference>
<dbReference type="GO" id="GO:0003690">
    <property type="term" value="F:double-stranded DNA binding"/>
    <property type="evidence" value="ECO:0007669"/>
    <property type="project" value="UniProtKB-ARBA"/>
</dbReference>
<keyword evidence="20" id="KW-1185">Reference proteome</keyword>
<keyword evidence="12" id="KW-0456">Lyase</keyword>
<dbReference type="InterPro" id="IPR015886">
    <property type="entry name" value="H2TH_FPG"/>
</dbReference>
<name>A0A2L2BPH1_9MICO</name>
<dbReference type="SMART" id="SM01232">
    <property type="entry name" value="H2TH"/>
    <property type="match status" value="1"/>
</dbReference>
<dbReference type="SUPFAM" id="SSF81624">
    <property type="entry name" value="N-terminal domain of MutM-like DNA repair proteins"/>
    <property type="match status" value="1"/>
</dbReference>
<evidence type="ECO:0000256" key="9">
    <source>
        <dbReference type="ARBA" id="ARBA00022833"/>
    </source>
</evidence>
<keyword evidence="8 19" id="KW-0378">Hydrolase</keyword>
<dbReference type="GO" id="GO:0008270">
    <property type="term" value="F:zinc ion binding"/>
    <property type="evidence" value="ECO:0007669"/>
    <property type="project" value="UniProtKB-KW"/>
</dbReference>
<keyword evidence="5" id="KW-0479">Metal-binding</keyword>
<evidence type="ECO:0000259" key="17">
    <source>
        <dbReference type="PROSITE" id="PS51066"/>
    </source>
</evidence>
<gene>
    <name evidence="19" type="ORF">C3B54_11584</name>
</gene>
<evidence type="ECO:0000313" key="20">
    <source>
        <dbReference type="Proteomes" id="UP000243077"/>
    </source>
</evidence>
<evidence type="ECO:0000256" key="15">
    <source>
        <dbReference type="ARBA" id="ARBA00044632"/>
    </source>
</evidence>
<feature type="domain" description="Formamidopyrimidine-DNA glycosylase catalytic" evidence="18">
    <location>
        <begin position="2"/>
        <end position="129"/>
    </location>
</feature>
<dbReference type="Gene3D" id="3.20.190.10">
    <property type="entry name" value="MutM-like, N-terminal"/>
    <property type="match status" value="1"/>
</dbReference>
<protein>
    <submittedName>
        <fullName evidence="19">Formamidopyrimidine-DNA glycosylase</fullName>
        <ecNumber evidence="19">3.2.2.23</ecNumber>
    </submittedName>
</protein>
<dbReference type="SMART" id="SM00898">
    <property type="entry name" value="Fapy_DNA_glyco"/>
    <property type="match status" value="1"/>
</dbReference>
<dbReference type="PROSITE" id="PS51066">
    <property type="entry name" value="ZF_FPG_2"/>
    <property type="match status" value="1"/>
</dbReference>
<organism evidence="19 20">
    <name type="scientific">Pontimonas salivibrio</name>
    <dbReference type="NCBI Taxonomy" id="1159327"/>
    <lineage>
        <taxon>Bacteria</taxon>
        <taxon>Bacillati</taxon>
        <taxon>Actinomycetota</taxon>
        <taxon>Actinomycetes</taxon>
        <taxon>Micrococcales</taxon>
        <taxon>Microbacteriaceae</taxon>
        <taxon>Pontimonas</taxon>
    </lineage>
</organism>
<keyword evidence="11" id="KW-0234">DNA repair</keyword>
<dbReference type="OrthoDB" id="9800855at2"/>
<evidence type="ECO:0000256" key="4">
    <source>
        <dbReference type="ARBA" id="ARBA00011245"/>
    </source>
</evidence>
<keyword evidence="14 19" id="KW-0326">Glycosidase</keyword>
<dbReference type="NCBIfam" id="NF002211">
    <property type="entry name" value="PRK01103.1"/>
    <property type="match status" value="1"/>
</dbReference>
<feature type="domain" description="FPG-type" evidence="17">
    <location>
        <begin position="276"/>
        <end position="310"/>
    </location>
</feature>
<dbReference type="InterPro" id="IPR010979">
    <property type="entry name" value="Ribosomal_uS13-like_H2TH"/>
</dbReference>
<comment type="similarity">
    <text evidence="3">Belongs to the FPG family.</text>
</comment>
<evidence type="ECO:0000256" key="13">
    <source>
        <dbReference type="ARBA" id="ARBA00023268"/>
    </source>
</evidence>
<dbReference type="InterPro" id="IPR035937">
    <property type="entry name" value="FPG_N"/>
</dbReference>
<dbReference type="EC" id="3.2.2.23" evidence="19"/>
<dbReference type="EMBL" id="CP026923">
    <property type="protein sequence ID" value="AVG23570.1"/>
    <property type="molecule type" value="Genomic_DNA"/>
</dbReference>
<evidence type="ECO:0000256" key="10">
    <source>
        <dbReference type="ARBA" id="ARBA00023125"/>
    </source>
</evidence>
<evidence type="ECO:0000256" key="7">
    <source>
        <dbReference type="ARBA" id="ARBA00022771"/>
    </source>
</evidence>
<dbReference type="NCBIfam" id="TIGR00577">
    <property type="entry name" value="fpg"/>
    <property type="match status" value="1"/>
</dbReference>
<reference evidence="19 20" key="1">
    <citation type="submission" date="2018-02" db="EMBL/GenBank/DDBJ databases">
        <title>Complete genome of the streamlined marine actinobacterium Pontimonas salivibrio CL-TW6 adapted to coastal planktonic lifestype.</title>
        <authorList>
            <person name="Cho B.C."/>
            <person name="Hardies S.C."/>
            <person name="Jang G.I."/>
            <person name="Hwang C.Y."/>
        </authorList>
    </citation>
    <scope>NUCLEOTIDE SEQUENCE [LARGE SCALE GENOMIC DNA]</scope>
    <source>
        <strain evidence="19 20">CL-TW6</strain>
    </source>
</reference>
<keyword evidence="10" id="KW-0238">DNA-binding</keyword>
<evidence type="ECO:0000313" key="19">
    <source>
        <dbReference type="EMBL" id="AVG23570.1"/>
    </source>
</evidence>
<evidence type="ECO:0000256" key="16">
    <source>
        <dbReference type="PROSITE-ProRule" id="PRU00391"/>
    </source>
</evidence>
<evidence type="ECO:0000256" key="6">
    <source>
        <dbReference type="ARBA" id="ARBA00022763"/>
    </source>
</evidence>
<dbReference type="GO" id="GO:0006979">
    <property type="term" value="P:response to oxidative stress"/>
    <property type="evidence" value="ECO:0007669"/>
    <property type="project" value="UniProtKB-ARBA"/>
</dbReference>
<keyword evidence="6" id="KW-0227">DNA damage</keyword>
<evidence type="ECO:0000256" key="11">
    <source>
        <dbReference type="ARBA" id="ARBA00023204"/>
    </source>
</evidence>